<feature type="non-terminal residue" evidence="2">
    <location>
        <position position="1"/>
    </location>
</feature>
<name>A0A7K0I6Z3_PARDI</name>
<evidence type="ECO:0000313" key="3">
    <source>
        <dbReference type="Proteomes" id="UP000432516"/>
    </source>
</evidence>
<accession>A0A7K0I6Z3</accession>
<comment type="caution">
    <text evidence="2">The sequence shown here is derived from an EMBL/GenBank/DDBJ whole genome shotgun (WGS) entry which is preliminary data.</text>
</comment>
<dbReference type="AlphaFoldDB" id="A0A7K0I6Z3"/>
<dbReference type="Pfam" id="PF12705">
    <property type="entry name" value="PDDEXK_1"/>
    <property type="match status" value="1"/>
</dbReference>
<feature type="domain" description="PD-(D/E)XK endonuclease-like" evidence="1">
    <location>
        <begin position="120"/>
        <end position="254"/>
    </location>
</feature>
<dbReference type="InterPro" id="IPR038726">
    <property type="entry name" value="PDDEXK_AddAB-type"/>
</dbReference>
<gene>
    <name evidence="2" type="ORF">GKD68_24490</name>
</gene>
<dbReference type="Proteomes" id="UP000432516">
    <property type="component" value="Unassembled WGS sequence"/>
</dbReference>
<sequence>TLYVAFTRSKDELIVFAPRPKKIKEETGEVEKISSMADALWAGLYLEVKDTREGDTLVSLPSSFDTKEGIFELGSWWHPAAAKQDGQSPEEIAMARINSISPDDRLQLRLHGKGFFFDNARRKHGALMHEVLSQIRTQKDIPAAVEGYRLAGVINKDEAESLVVRLEELLEMPEVHPWYDGTARVLNEVDILFGKGLSKRPDRVMISEDKVVVIDYKFGEIQDKRYHNQVKNYMKLIRQMGYEKVEGYLWYVELGTIESVDS</sequence>
<dbReference type="EMBL" id="WKNE01000200">
    <property type="protein sequence ID" value="MRZ57827.1"/>
    <property type="molecule type" value="Genomic_DNA"/>
</dbReference>
<evidence type="ECO:0000313" key="2">
    <source>
        <dbReference type="EMBL" id="MRZ57827.1"/>
    </source>
</evidence>
<evidence type="ECO:0000259" key="1">
    <source>
        <dbReference type="Pfam" id="PF12705"/>
    </source>
</evidence>
<reference evidence="2 3" key="1">
    <citation type="journal article" date="2019" name="Nat. Med.">
        <title>A library of human gut bacterial isolates paired with longitudinal multiomics data enables mechanistic microbiome research.</title>
        <authorList>
            <person name="Poyet M."/>
            <person name="Groussin M."/>
            <person name="Gibbons S.M."/>
            <person name="Avila-Pacheco J."/>
            <person name="Jiang X."/>
            <person name="Kearney S.M."/>
            <person name="Perrotta A.R."/>
            <person name="Berdy B."/>
            <person name="Zhao S."/>
            <person name="Lieberman T.D."/>
            <person name="Swanson P.K."/>
            <person name="Smith M."/>
            <person name="Roesemann S."/>
            <person name="Alexander J.E."/>
            <person name="Rich S.A."/>
            <person name="Livny J."/>
            <person name="Vlamakis H."/>
            <person name="Clish C."/>
            <person name="Bullock K."/>
            <person name="Deik A."/>
            <person name="Scott J."/>
            <person name="Pierce K.A."/>
            <person name="Xavier R.J."/>
            <person name="Alm E.J."/>
        </authorList>
    </citation>
    <scope>NUCLEOTIDE SEQUENCE [LARGE SCALE GENOMIC DNA]</scope>
    <source>
        <strain evidence="2 3">BIOML-A2</strain>
    </source>
</reference>
<protein>
    <submittedName>
        <fullName evidence="2">Dna2/Cas4 domain-containing protein</fullName>
    </submittedName>
</protein>
<organism evidence="2 3">
    <name type="scientific">Parabacteroides distasonis</name>
    <dbReference type="NCBI Taxonomy" id="823"/>
    <lineage>
        <taxon>Bacteria</taxon>
        <taxon>Pseudomonadati</taxon>
        <taxon>Bacteroidota</taxon>
        <taxon>Bacteroidia</taxon>
        <taxon>Bacteroidales</taxon>
        <taxon>Tannerellaceae</taxon>
        <taxon>Parabacteroides</taxon>
    </lineage>
</organism>
<proteinExistence type="predicted"/>
<dbReference type="RefSeq" id="WP_154398770.1">
    <property type="nucleotide sequence ID" value="NZ_WKNE01000200.1"/>
</dbReference>
<dbReference type="Gene3D" id="3.90.320.10">
    <property type="match status" value="1"/>
</dbReference>
<dbReference type="InterPro" id="IPR011604">
    <property type="entry name" value="PDDEXK-like_dom_sf"/>
</dbReference>